<dbReference type="Pfam" id="PF24494">
    <property type="entry name" value="DUF7587"/>
    <property type="match status" value="1"/>
</dbReference>
<evidence type="ECO:0000259" key="2">
    <source>
        <dbReference type="Pfam" id="PF24494"/>
    </source>
</evidence>
<gene>
    <name evidence="3" type="ORF">PV05_02005</name>
</gene>
<feature type="compositionally biased region" description="Polar residues" evidence="1">
    <location>
        <begin position="801"/>
        <end position="827"/>
    </location>
</feature>
<feature type="compositionally biased region" description="Polar residues" evidence="1">
    <location>
        <begin position="186"/>
        <end position="211"/>
    </location>
</feature>
<feature type="region of interest" description="Disordered" evidence="1">
    <location>
        <begin position="771"/>
        <end position="827"/>
    </location>
</feature>
<protein>
    <recommendedName>
        <fullName evidence="2">DUF7587 domain-containing protein</fullName>
    </recommendedName>
</protein>
<dbReference type="AlphaFoldDB" id="A0A0D2FPQ3"/>
<feature type="region of interest" description="Disordered" evidence="1">
    <location>
        <begin position="168"/>
        <end position="217"/>
    </location>
</feature>
<feature type="domain" description="DUF7587" evidence="2">
    <location>
        <begin position="255"/>
        <end position="404"/>
    </location>
</feature>
<dbReference type="Proteomes" id="UP000054342">
    <property type="component" value="Unassembled WGS sequence"/>
</dbReference>
<dbReference type="RefSeq" id="XP_013322524.1">
    <property type="nucleotide sequence ID" value="XM_013467070.1"/>
</dbReference>
<sequence length="892" mass="97949">MAHRGTVRTLDASAPKHVWTPGDRELLGVIQRLYDITNIEITQLFNTVNRTRLEQEGFRNGLRTTAISSQIADLKRTDRGGVFQDVLSMSASNVRNRFSVLILNIEQAAATLGIALPTRHGGSFSAVSLTRRLPKARLDEWATGSEASMSPPARNHVVVEVSAPKRRRIIATPSPSGSPAYISSSFAESQSPTTVSASTPDIDSDSTGTWKTDSDSDGGDEYLAITDNDFPATASRINPRLKISFNHKRRSARQRPRLLFRAFDPTHGLTARQFLHSSQIPTPSAKDSQEFRTMAFRHLSIDENFQSPFLSWTESAFRSLKLIAKSALSLSLAIIDYNVYEDAQEGRFGKDTGLWLVPHLCDIHGFTALEKLQEEPSTIAPRNRKGYTGIGEFLSWGSVTCDTIAILDTEAAMKLYQTMHCIQELSHESGVLVSQCLNDVLPIYREVVAYKLLRNFEVLRPSQGPSGASYETFVAGLYGTALADHFDIIIAESESGMITQGEINLSQQDPIIPSTSKGAITVEIPTKISSSPPDESFRPSVEAFSSDQGVLQSLIDIQLSITGEPYGIIIEKDDGSSSGEPNGKIQITSSPAELMKRHFEKPKETVYVQPQVLQLPKEDPLLKLKPDTQDNSGRDTFLYPTDKDDSIIKDELEDVFMKELLETAKISPPLPSNVDSIPMAKDYSEVSLQTIIEENTDVLETKPLKSPRRSQIKKRSLAKIDVSKLFDRHKASLSTRTEHIASTSATWPAHSDVPMANTRYSASIVDLTNDAGAGADVRSPRPKKRQTLFGPQGNAVDLTTDAGQETPHTTPSNTQSGAQEPNSIVNTIGTNDASLDLHEVLDVADDADVQYIGSATVHHRRRVRTTTHTVLTVRSRSVSESLTFAPQPGSKS</sequence>
<evidence type="ECO:0000256" key="1">
    <source>
        <dbReference type="SAM" id="MobiDB-lite"/>
    </source>
</evidence>
<proteinExistence type="predicted"/>
<dbReference type="OrthoDB" id="4121281at2759"/>
<evidence type="ECO:0000313" key="4">
    <source>
        <dbReference type="Proteomes" id="UP000054342"/>
    </source>
</evidence>
<keyword evidence="4" id="KW-1185">Reference proteome</keyword>
<accession>A0A0D2FPQ3</accession>
<dbReference type="EMBL" id="KN847317">
    <property type="protein sequence ID" value="KIW61939.1"/>
    <property type="molecule type" value="Genomic_DNA"/>
</dbReference>
<reference evidence="3 4" key="1">
    <citation type="submission" date="2015-01" db="EMBL/GenBank/DDBJ databases">
        <title>The Genome Sequence of Exophiala xenobiotica CBS118157.</title>
        <authorList>
            <consortium name="The Broad Institute Genomics Platform"/>
            <person name="Cuomo C."/>
            <person name="de Hoog S."/>
            <person name="Gorbushina A."/>
            <person name="Stielow B."/>
            <person name="Teixiera M."/>
            <person name="Abouelleil A."/>
            <person name="Chapman S.B."/>
            <person name="Priest M."/>
            <person name="Young S.K."/>
            <person name="Wortman J."/>
            <person name="Nusbaum C."/>
            <person name="Birren B."/>
        </authorList>
    </citation>
    <scope>NUCLEOTIDE SEQUENCE [LARGE SCALE GENOMIC DNA]</scope>
    <source>
        <strain evidence="3 4">CBS 118157</strain>
    </source>
</reference>
<dbReference type="InterPro" id="IPR056009">
    <property type="entry name" value="DUF7587"/>
</dbReference>
<evidence type="ECO:0000313" key="3">
    <source>
        <dbReference type="EMBL" id="KIW61939.1"/>
    </source>
</evidence>
<name>A0A0D2FPQ3_9EURO</name>
<organism evidence="3 4">
    <name type="scientific">Exophiala xenobiotica</name>
    <dbReference type="NCBI Taxonomy" id="348802"/>
    <lineage>
        <taxon>Eukaryota</taxon>
        <taxon>Fungi</taxon>
        <taxon>Dikarya</taxon>
        <taxon>Ascomycota</taxon>
        <taxon>Pezizomycotina</taxon>
        <taxon>Eurotiomycetes</taxon>
        <taxon>Chaetothyriomycetidae</taxon>
        <taxon>Chaetothyriales</taxon>
        <taxon>Herpotrichiellaceae</taxon>
        <taxon>Exophiala</taxon>
    </lineage>
</organism>
<feature type="compositionally biased region" description="Low complexity" evidence="1">
    <location>
        <begin position="173"/>
        <end position="185"/>
    </location>
</feature>
<dbReference type="GeneID" id="25323913"/>